<keyword evidence="2" id="KW-1185">Reference proteome</keyword>
<comment type="caution">
    <text evidence="1">The sequence shown here is derived from an EMBL/GenBank/DDBJ whole genome shotgun (WGS) entry which is preliminary data.</text>
</comment>
<dbReference type="EMBL" id="JAWDJW010012107">
    <property type="protein sequence ID" value="KAK3044320.1"/>
    <property type="molecule type" value="Genomic_DNA"/>
</dbReference>
<gene>
    <name evidence="1" type="ORF">LTS18_001596</name>
</gene>
<organism evidence="1 2">
    <name type="scientific">Coniosporium uncinatum</name>
    <dbReference type="NCBI Taxonomy" id="93489"/>
    <lineage>
        <taxon>Eukaryota</taxon>
        <taxon>Fungi</taxon>
        <taxon>Dikarya</taxon>
        <taxon>Ascomycota</taxon>
        <taxon>Pezizomycotina</taxon>
        <taxon>Dothideomycetes</taxon>
        <taxon>Dothideomycetes incertae sedis</taxon>
        <taxon>Coniosporium</taxon>
    </lineage>
</organism>
<protein>
    <submittedName>
        <fullName evidence="1">Uncharacterized protein</fullName>
    </submittedName>
</protein>
<evidence type="ECO:0000313" key="1">
    <source>
        <dbReference type="EMBL" id="KAK3044320.1"/>
    </source>
</evidence>
<accession>A0ACC3CSQ2</accession>
<evidence type="ECO:0000313" key="2">
    <source>
        <dbReference type="Proteomes" id="UP001186974"/>
    </source>
</evidence>
<name>A0ACC3CSQ2_9PEZI</name>
<proteinExistence type="predicted"/>
<feature type="non-terminal residue" evidence="1">
    <location>
        <position position="252"/>
    </location>
</feature>
<reference evidence="1" key="1">
    <citation type="submission" date="2024-09" db="EMBL/GenBank/DDBJ databases">
        <title>Black Yeasts Isolated from many extreme environments.</title>
        <authorList>
            <person name="Coleine C."/>
            <person name="Stajich J.E."/>
            <person name="Selbmann L."/>
        </authorList>
    </citation>
    <scope>NUCLEOTIDE SEQUENCE</scope>
    <source>
        <strain evidence="1">CCFEE 5737</strain>
    </source>
</reference>
<sequence>MSSILKRQRPENRRDRPAKRPKKFKKQKDYHSSSEEEEEEEEDEEVQEEPTDFAPVNLNDSEDEDATLAINTAANSLRPQDQAKEEAEEDVGGNDEPDLEAEPSEQEDDASGSEDVNDEDAVSAASSATRARKKRNDPDVFATSMSKILNSKLSTSKRADPVLSRSRDASLASKELKEQKLETKARHKLREDKRTALEKGRVKDVMGLNTSNISTADIMEQEKRLKKTAQRGVVKLFNAVRAAQVQGEKARD</sequence>
<dbReference type="Proteomes" id="UP001186974">
    <property type="component" value="Unassembled WGS sequence"/>
</dbReference>